<dbReference type="EMBL" id="CP047652">
    <property type="protein sequence ID" value="QHI95875.1"/>
    <property type="molecule type" value="Genomic_DNA"/>
</dbReference>
<evidence type="ECO:0000313" key="12">
    <source>
        <dbReference type="Proteomes" id="UP000463975"/>
    </source>
</evidence>
<dbReference type="KEGG" id="bomb:GT348_06125"/>
<evidence type="ECO:0000256" key="6">
    <source>
        <dbReference type="ARBA" id="ARBA00023125"/>
    </source>
</evidence>
<dbReference type="AlphaFoldDB" id="A0A6P1NB40"/>
<feature type="domain" description="DNA methylase N-4/N-6" evidence="9">
    <location>
        <begin position="27"/>
        <end position="248"/>
    </location>
</feature>
<accession>A0A6P1NB40</accession>
<proteinExistence type="inferred from homology"/>
<name>A0A6P1NB40_9PROT</name>
<dbReference type="InterPro" id="IPR001091">
    <property type="entry name" value="RM_Methyltransferase"/>
</dbReference>
<evidence type="ECO:0000256" key="4">
    <source>
        <dbReference type="ARBA" id="ARBA00022691"/>
    </source>
</evidence>
<evidence type="ECO:0000256" key="5">
    <source>
        <dbReference type="ARBA" id="ARBA00022705"/>
    </source>
</evidence>
<keyword evidence="2 11" id="KW-0489">Methyltransferase</keyword>
<dbReference type="InterPro" id="IPR002052">
    <property type="entry name" value="DNA_methylase_N6_adenine_CS"/>
</dbReference>
<evidence type="ECO:0000256" key="2">
    <source>
        <dbReference type="ARBA" id="ARBA00022603"/>
    </source>
</evidence>
<dbReference type="InterPro" id="IPR029063">
    <property type="entry name" value="SAM-dependent_MTases_sf"/>
</dbReference>
<keyword evidence="4" id="KW-0949">S-adenosyl-L-methionine</keyword>
<evidence type="ECO:0000259" key="10">
    <source>
        <dbReference type="Pfam" id="PF18755"/>
    </source>
</evidence>
<dbReference type="InterPro" id="IPR040843">
    <property type="entry name" value="RAMA"/>
</dbReference>
<dbReference type="PROSITE" id="PS00092">
    <property type="entry name" value="N6_MTASE"/>
    <property type="match status" value="1"/>
</dbReference>
<evidence type="ECO:0000259" key="9">
    <source>
        <dbReference type="Pfam" id="PF01555"/>
    </source>
</evidence>
<dbReference type="PRINTS" id="PR00508">
    <property type="entry name" value="S21N4MTFRASE"/>
</dbReference>
<keyword evidence="12" id="KW-1185">Reference proteome</keyword>
<dbReference type="SUPFAM" id="SSF53335">
    <property type="entry name" value="S-adenosyl-L-methionine-dependent methyltransferases"/>
    <property type="match status" value="1"/>
</dbReference>
<dbReference type="CDD" id="cd02440">
    <property type="entry name" value="AdoMet_MTases"/>
    <property type="match status" value="1"/>
</dbReference>
<dbReference type="Pfam" id="PF01555">
    <property type="entry name" value="N6_N4_Mtase"/>
    <property type="match status" value="1"/>
</dbReference>
<feature type="domain" description="RAMA" evidence="10">
    <location>
        <begin position="263"/>
        <end position="356"/>
    </location>
</feature>
<dbReference type="RefSeq" id="WP_160618950.1">
    <property type="nucleotide sequence ID" value="NZ_CP047652.1"/>
</dbReference>
<dbReference type="PANTHER" id="PTHR13370:SF3">
    <property type="entry name" value="TRNA (GUANINE(10)-N2)-METHYLTRANSFERASE HOMOLOG"/>
    <property type="match status" value="1"/>
</dbReference>
<comment type="similarity">
    <text evidence="1 8">Belongs to the N(4)/N(6)-methyltransferase family.</text>
</comment>
<comment type="catalytic activity">
    <reaction evidence="7">
        <text>a 2'-deoxyadenosine in DNA + S-adenosyl-L-methionine = an N(6)-methyl-2'-deoxyadenosine in DNA + S-adenosyl-L-homocysteine + H(+)</text>
        <dbReference type="Rhea" id="RHEA:15197"/>
        <dbReference type="Rhea" id="RHEA-COMP:12418"/>
        <dbReference type="Rhea" id="RHEA-COMP:12419"/>
        <dbReference type="ChEBI" id="CHEBI:15378"/>
        <dbReference type="ChEBI" id="CHEBI:57856"/>
        <dbReference type="ChEBI" id="CHEBI:59789"/>
        <dbReference type="ChEBI" id="CHEBI:90615"/>
        <dbReference type="ChEBI" id="CHEBI:90616"/>
        <dbReference type="EC" id="2.1.1.72"/>
    </reaction>
</comment>
<protein>
    <recommendedName>
        <fullName evidence="8">Methyltransferase</fullName>
        <ecNumber evidence="8">2.1.1.-</ecNumber>
    </recommendedName>
</protein>
<dbReference type="REBASE" id="365368">
    <property type="entry name" value="M.Bsp21507ORF6125P"/>
</dbReference>
<dbReference type="GO" id="GO:0005737">
    <property type="term" value="C:cytoplasm"/>
    <property type="evidence" value="ECO:0007669"/>
    <property type="project" value="TreeGrafter"/>
</dbReference>
<dbReference type="PANTHER" id="PTHR13370">
    <property type="entry name" value="RNA METHYLASE-RELATED"/>
    <property type="match status" value="1"/>
</dbReference>
<dbReference type="EC" id="2.1.1.-" evidence="8"/>
<keyword evidence="5" id="KW-0235">DNA replication</keyword>
<evidence type="ECO:0000256" key="7">
    <source>
        <dbReference type="ARBA" id="ARBA00047942"/>
    </source>
</evidence>
<dbReference type="Pfam" id="PF18755">
    <property type="entry name" value="RAMA"/>
    <property type="match status" value="1"/>
</dbReference>
<evidence type="ECO:0000313" key="11">
    <source>
        <dbReference type="EMBL" id="QHI95875.1"/>
    </source>
</evidence>
<dbReference type="GO" id="GO:0008170">
    <property type="term" value="F:N-methyltransferase activity"/>
    <property type="evidence" value="ECO:0007669"/>
    <property type="project" value="InterPro"/>
</dbReference>
<gene>
    <name evidence="11" type="ORF">GT348_06125</name>
</gene>
<evidence type="ECO:0000256" key="1">
    <source>
        <dbReference type="ARBA" id="ARBA00006594"/>
    </source>
</evidence>
<dbReference type="GO" id="GO:0032259">
    <property type="term" value="P:methylation"/>
    <property type="evidence" value="ECO:0007669"/>
    <property type="project" value="UniProtKB-KW"/>
</dbReference>
<dbReference type="Gene3D" id="3.40.50.150">
    <property type="entry name" value="Vaccinia Virus protein VP39"/>
    <property type="match status" value="1"/>
</dbReference>
<dbReference type="Proteomes" id="UP000463975">
    <property type="component" value="Chromosome"/>
</dbReference>
<reference evidence="11 12" key="1">
    <citation type="submission" date="2020-01" db="EMBL/GenBank/DDBJ databases">
        <title>Genome sequencing of strain KACC 21507.</title>
        <authorList>
            <person name="Heo J."/>
            <person name="Kim S.-J."/>
            <person name="Kim J.-S."/>
            <person name="Hong S.-B."/>
            <person name="Kwon S.-W."/>
        </authorList>
    </citation>
    <scope>NUCLEOTIDE SEQUENCE [LARGE SCALE GENOMIC DNA]</scope>
    <source>
        <strain evidence="11 12">KACC 21507</strain>
    </source>
</reference>
<keyword evidence="6" id="KW-0238">DNA-binding</keyword>
<keyword evidence="3 11" id="KW-0808">Transferase</keyword>
<evidence type="ECO:0000256" key="3">
    <source>
        <dbReference type="ARBA" id="ARBA00022679"/>
    </source>
</evidence>
<evidence type="ECO:0000256" key="8">
    <source>
        <dbReference type="RuleBase" id="RU362026"/>
    </source>
</evidence>
<dbReference type="InterPro" id="IPR002941">
    <property type="entry name" value="DNA_methylase_N4/N6"/>
</dbReference>
<organism evidence="11 12">
    <name type="scientific">Aristophania vespae</name>
    <dbReference type="NCBI Taxonomy" id="2697033"/>
    <lineage>
        <taxon>Bacteria</taxon>
        <taxon>Pseudomonadati</taxon>
        <taxon>Pseudomonadota</taxon>
        <taxon>Alphaproteobacteria</taxon>
        <taxon>Acetobacterales</taxon>
        <taxon>Acetobacteraceae</taxon>
        <taxon>Aristophania</taxon>
    </lineage>
</organism>
<dbReference type="GO" id="GO:0006260">
    <property type="term" value="P:DNA replication"/>
    <property type="evidence" value="ECO:0007669"/>
    <property type="project" value="UniProtKB-KW"/>
</dbReference>
<dbReference type="GO" id="GO:0009007">
    <property type="term" value="F:site-specific DNA-methyltransferase (adenine-specific) activity"/>
    <property type="evidence" value="ECO:0007669"/>
    <property type="project" value="UniProtKB-EC"/>
</dbReference>
<dbReference type="GO" id="GO:0003677">
    <property type="term" value="F:DNA binding"/>
    <property type="evidence" value="ECO:0007669"/>
    <property type="project" value="UniProtKB-KW"/>
</dbReference>
<sequence>MTNNLFLDQIMHGECVEVMKGIPSGSVNCIFSDPPYNLQLKGELRRPDETKVDGVDDDWDKFSNYEAYDKFTRDWLTEARRLLDKDGTIWVIGSYHNIFRLGTILQDLGFWILNDIIWRKANPMPNFRGRRFTNAHETLIWAARSPQSRYCFNYQAMKALNDDLQMRSDWYLPLCTGHERLRNELGSKLHPTQKPESLLHRVLLASTKAGDVVLDPFCGTGTTPAVAKKLGRHYLGVERHDDYLNAARRRVENVEVLSADKLAITPAKREMPRIPFGFFVENGALPAGTYVYDRQRRLRASVSPDGTLVSGQHRGSIHKLGAQLTNAASCNGWTFWYFERDGQLIQLDQLRQETHSLRQSA</sequence>